<dbReference type="Proteomes" id="UP000000647">
    <property type="component" value="Chromosome"/>
</dbReference>
<dbReference type="PANTHER" id="PTHR14226:SF76">
    <property type="entry name" value="NTE FAMILY PROTEIN RSSA"/>
    <property type="match status" value="1"/>
</dbReference>
<evidence type="ECO:0000259" key="6">
    <source>
        <dbReference type="PROSITE" id="PS51635"/>
    </source>
</evidence>
<dbReference type="Gene3D" id="3.40.1090.10">
    <property type="entry name" value="Cytosolic phospholipase A2 catalytic domain"/>
    <property type="match status" value="2"/>
</dbReference>
<reference evidence="7 8" key="2">
    <citation type="journal article" date="2013" name="Stand. Genomic Sci.">
        <title>Complete genome sequence of Halorhodospira halophila SL1.</title>
        <authorList>
            <person name="Challacombe J.F."/>
            <person name="Majid S."/>
            <person name="Deole R."/>
            <person name="Brettin T.S."/>
            <person name="Bruce D."/>
            <person name="Delano S.F."/>
            <person name="Detter J.C."/>
            <person name="Gleasner C.D."/>
            <person name="Han C.S."/>
            <person name="Misra M."/>
            <person name="Reitenga K.G."/>
            <person name="Mikhailova N."/>
            <person name="Woyke T."/>
            <person name="Pitluck S."/>
            <person name="Nolan M."/>
            <person name="Land M.L."/>
            <person name="Saunders E."/>
            <person name="Tapia R."/>
            <person name="Lapidus A."/>
            <person name="Ivanova N."/>
            <person name="Hoff W.D."/>
        </authorList>
    </citation>
    <scope>NUCLEOTIDE SEQUENCE [LARGE SCALE GENOMIC DNA]</scope>
    <source>
        <strain evidence="8">DSM 244 / SL1</strain>
    </source>
</reference>
<dbReference type="Pfam" id="PF01734">
    <property type="entry name" value="Patatin"/>
    <property type="match status" value="1"/>
</dbReference>
<dbReference type="AlphaFoldDB" id="A1WVZ5"/>
<feature type="active site" description="Proton acceptor" evidence="4">
    <location>
        <position position="212"/>
    </location>
</feature>
<dbReference type="PROSITE" id="PS51318">
    <property type="entry name" value="TAT"/>
    <property type="match status" value="1"/>
</dbReference>
<keyword evidence="3 4" id="KW-0443">Lipid metabolism</keyword>
<gene>
    <name evidence="7" type="ordered locus">Hhal_1081</name>
</gene>
<evidence type="ECO:0000256" key="4">
    <source>
        <dbReference type="PROSITE-ProRule" id="PRU01161"/>
    </source>
</evidence>
<keyword evidence="1 4" id="KW-0378">Hydrolase</keyword>
<evidence type="ECO:0000313" key="7">
    <source>
        <dbReference type="EMBL" id="ABM61857.1"/>
    </source>
</evidence>
<dbReference type="KEGG" id="hha:Hhal_1081"/>
<evidence type="ECO:0000256" key="3">
    <source>
        <dbReference type="ARBA" id="ARBA00023098"/>
    </source>
</evidence>
<sequence length="322" mass="35320">MTRDLPDRPRRHTLKMMVSASMLPLVGMSAAPLSGARAAEGEGGPRIGLALGSGGARGLSHLLVFEALEELGVRPHRISGCSIGAIMGALYAAGLSAEEIRAGIDELVADQDENWLRTLMGGKWRQWLDFVQPSGRDGGLVESDAFIAHLRKKTGVSRFGELEIPLQVVATDYWEREAVVFDAGALWPAVQASMAMPGLFSPVSYRDRVLVDGGLTNPVPFDLLSEDCDVVVAVNVLGSREEGGGETLNNPAYLDNIFNTFQIMQYSILQEKRRREAPDILISPEIRDIRVLDFHKVDTILEQAQSEVDALQDELRELLDQW</sequence>
<keyword evidence="5" id="KW-0175">Coiled coil</keyword>
<evidence type="ECO:0000256" key="5">
    <source>
        <dbReference type="SAM" id="Coils"/>
    </source>
</evidence>
<dbReference type="GO" id="GO:0016042">
    <property type="term" value="P:lipid catabolic process"/>
    <property type="evidence" value="ECO:0007669"/>
    <property type="project" value="UniProtKB-UniRule"/>
</dbReference>
<dbReference type="eggNOG" id="COG1752">
    <property type="taxonomic scope" value="Bacteria"/>
</dbReference>
<protein>
    <submittedName>
        <fullName evidence="7">Patatin</fullName>
    </submittedName>
</protein>
<dbReference type="GO" id="GO:0016787">
    <property type="term" value="F:hydrolase activity"/>
    <property type="evidence" value="ECO:0007669"/>
    <property type="project" value="UniProtKB-UniRule"/>
</dbReference>
<dbReference type="InterPro" id="IPR050301">
    <property type="entry name" value="NTE"/>
</dbReference>
<dbReference type="RefSeq" id="WP_011813880.1">
    <property type="nucleotide sequence ID" value="NC_008789.1"/>
</dbReference>
<dbReference type="InterPro" id="IPR016035">
    <property type="entry name" value="Acyl_Trfase/lysoPLipase"/>
</dbReference>
<feature type="active site" description="Nucleophile" evidence="4">
    <location>
        <position position="82"/>
    </location>
</feature>
<dbReference type="HOGENOM" id="CLU_047251_0_2_6"/>
<reference evidence="8" key="1">
    <citation type="submission" date="2006-12" db="EMBL/GenBank/DDBJ databases">
        <title>Complete sequence of Halorhodospira halophila SL1.</title>
        <authorList>
            <consortium name="US DOE Joint Genome Institute"/>
            <person name="Copeland A."/>
            <person name="Lucas S."/>
            <person name="Lapidus A."/>
            <person name="Barry K."/>
            <person name="Detter J.C."/>
            <person name="Glavina del Rio T."/>
            <person name="Hammon N."/>
            <person name="Israni S."/>
            <person name="Dalin E."/>
            <person name="Tice H."/>
            <person name="Pitluck S."/>
            <person name="Saunders E."/>
            <person name="Brettin T."/>
            <person name="Bruce D."/>
            <person name="Han C."/>
            <person name="Tapia R."/>
            <person name="Schmutz J."/>
            <person name="Larimer F."/>
            <person name="Land M."/>
            <person name="Hauser L."/>
            <person name="Kyrpides N."/>
            <person name="Mikhailova N."/>
            <person name="Hoff W."/>
            <person name="Richardson P."/>
        </authorList>
    </citation>
    <scope>NUCLEOTIDE SEQUENCE [LARGE SCALE GENOMIC DNA]</scope>
    <source>
        <strain evidence="8">DSM 244 / SL1</strain>
    </source>
</reference>
<dbReference type="PROSITE" id="PS51635">
    <property type="entry name" value="PNPLA"/>
    <property type="match status" value="1"/>
</dbReference>
<feature type="domain" description="PNPLA" evidence="6">
    <location>
        <begin position="49"/>
        <end position="225"/>
    </location>
</feature>
<name>A1WVZ5_HALHL</name>
<accession>A1WVZ5</accession>
<dbReference type="SUPFAM" id="SSF52151">
    <property type="entry name" value="FabD/lysophospholipase-like"/>
    <property type="match status" value="1"/>
</dbReference>
<evidence type="ECO:0000256" key="2">
    <source>
        <dbReference type="ARBA" id="ARBA00022963"/>
    </source>
</evidence>
<dbReference type="InterPro" id="IPR002641">
    <property type="entry name" value="PNPLA_dom"/>
</dbReference>
<evidence type="ECO:0000256" key="1">
    <source>
        <dbReference type="ARBA" id="ARBA00022801"/>
    </source>
</evidence>
<feature type="coiled-coil region" evidence="5">
    <location>
        <begin position="294"/>
        <end position="321"/>
    </location>
</feature>
<proteinExistence type="predicted"/>
<dbReference type="EMBL" id="CP000544">
    <property type="protein sequence ID" value="ABM61857.1"/>
    <property type="molecule type" value="Genomic_DNA"/>
</dbReference>
<evidence type="ECO:0000313" key="8">
    <source>
        <dbReference type="Proteomes" id="UP000000647"/>
    </source>
</evidence>
<organism evidence="7 8">
    <name type="scientific">Halorhodospira halophila (strain DSM 244 / SL1)</name>
    <name type="common">Ectothiorhodospira halophila (strain DSM 244 / SL1)</name>
    <dbReference type="NCBI Taxonomy" id="349124"/>
    <lineage>
        <taxon>Bacteria</taxon>
        <taxon>Pseudomonadati</taxon>
        <taxon>Pseudomonadota</taxon>
        <taxon>Gammaproteobacteria</taxon>
        <taxon>Chromatiales</taxon>
        <taxon>Ectothiorhodospiraceae</taxon>
        <taxon>Halorhodospira</taxon>
    </lineage>
</organism>
<dbReference type="CDD" id="cd07205">
    <property type="entry name" value="Pat_PNPLA6_PNPLA7_NTE1_like"/>
    <property type="match status" value="1"/>
</dbReference>
<keyword evidence="8" id="KW-1185">Reference proteome</keyword>
<dbReference type="InterPro" id="IPR006311">
    <property type="entry name" value="TAT_signal"/>
</dbReference>
<keyword evidence="2 4" id="KW-0442">Lipid degradation</keyword>
<feature type="short sequence motif" description="GXSXG" evidence="4">
    <location>
        <begin position="80"/>
        <end position="84"/>
    </location>
</feature>
<feature type="short sequence motif" description="DGA/G" evidence="4">
    <location>
        <begin position="212"/>
        <end position="214"/>
    </location>
</feature>
<dbReference type="PANTHER" id="PTHR14226">
    <property type="entry name" value="NEUROPATHY TARGET ESTERASE/SWISS CHEESE D.MELANOGASTER"/>
    <property type="match status" value="1"/>
</dbReference>
<dbReference type="STRING" id="349124.Hhal_1081"/>
<comment type="caution">
    <text evidence="4">Lacks conserved residue(s) required for the propagation of feature annotation.</text>
</comment>